<protein>
    <submittedName>
        <fullName evidence="1">DUF6081 family protein</fullName>
    </submittedName>
</protein>
<gene>
    <name evidence="1" type="ORF">ACFYZM_11310</name>
</gene>
<dbReference type="EMBL" id="JBIAUT010000003">
    <property type="protein sequence ID" value="MFF4216856.1"/>
    <property type="molecule type" value="Genomic_DNA"/>
</dbReference>
<organism evidence="1 2">
    <name type="scientific">Streptomyces nondiastaticus</name>
    <dbReference type="NCBI Taxonomy" id="3154512"/>
    <lineage>
        <taxon>Bacteria</taxon>
        <taxon>Bacillati</taxon>
        <taxon>Actinomycetota</taxon>
        <taxon>Actinomycetes</taxon>
        <taxon>Kitasatosporales</taxon>
        <taxon>Streptomycetaceae</taxon>
        <taxon>Streptomyces</taxon>
    </lineage>
</organism>
<name>A0ABW6TXU5_9ACTN</name>
<sequence length="261" mass="28029">MGMLFEDDFREDWAAPGRAARWRLRPLPWLAEGDGRAGTPGDGDGLCVESGHGTGRPAFTRAPEGQEGAAHLRWAAFAEPEARGPGPFRAEAELSARVLGADRHPDGDGPRCAMAALICVDLTSGLAFDFALTDRFVWALYERLPRPGSAHGTFAYAVPVAHRAPEAWHRCAVEVDPSAGRARWLLGGEEVFAVERTGLELDARRYGRHLERSARGPRAEVAPDRLALGLGLLATEAHGQGVRLRVRSVSLAGDGRSGRSG</sequence>
<dbReference type="Pfam" id="PF19559">
    <property type="entry name" value="DUF6081"/>
    <property type="match status" value="1"/>
</dbReference>
<accession>A0ABW6TXU5</accession>
<evidence type="ECO:0000313" key="1">
    <source>
        <dbReference type="EMBL" id="MFF4216856.1"/>
    </source>
</evidence>
<dbReference type="RefSeq" id="WP_388626506.1">
    <property type="nucleotide sequence ID" value="NZ_JBIAUT010000003.1"/>
</dbReference>
<keyword evidence="2" id="KW-1185">Reference proteome</keyword>
<dbReference type="Proteomes" id="UP001602123">
    <property type="component" value="Unassembled WGS sequence"/>
</dbReference>
<comment type="caution">
    <text evidence="1">The sequence shown here is derived from an EMBL/GenBank/DDBJ whole genome shotgun (WGS) entry which is preliminary data.</text>
</comment>
<proteinExistence type="predicted"/>
<dbReference type="InterPro" id="IPR045727">
    <property type="entry name" value="DUF6081"/>
</dbReference>
<reference evidence="1 2" key="1">
    <citation type="submission" date="2024-10" db="EMBL/GenBank/DDBJ databases">
        <title>The Natural Products Discovery Center: Release of the First 8490 Sequenced Strains for Exploring Actinobacteria Biosynthetic Diversity.</title>
        <authorList>
            <person name="Kalkreuter E."/>
            <person name="Kautsar S.A."/>
            <person name="Yang D."/>
            <person name="Bader C.D."/>
            <person name="Teijaro C.N."/>
            <person name="Fluegel L."/>
            <person name="Davis C.M."/>
            <person name="Simpson J.R."/>
            <person name="Lauterbach L."/>
            <person name="Steele A.D."/>
            <person name="Gui C."/>
            <person name="Meng S."/>
            <person name="Li G."/>
            <person name="Viehrig K."/>
            <person name="Ye F."/>
            <person name="Su P."/>
            <person name="Kiefer A.F."/>
            <person name="Nichols A."/>
            <person name="Cepeda A.J."/>
            <person name="Yan W."/>
            <person name="Fan B."/>
            <person name="Jiang Y."/>
            <person name="Adhikari A."/>
            <person name="Zheng C.-J."/>
            <person name="Schuster L."/>
            <person name="Cowan T.M."/>
            <person name="Smanski M.J."/>
            <person name="Chevrette M.G."/>
            <person name="De Carvalho L.P.S."/>
            <person name="Shen B."/>
        </authorList>
    </citation>
    <scope>NUCLEOTIDE SEQUENCE [LARGE SCALE GENOMIC DNA]</scope>
    <source>
        <strain evidence="1 2">NPDC001650</strain>
    </source>
</reference>
<evidence type="ECO:0000313" key="2">
    <source>
        <dbReference type="Proteomes" id="UP001602123"/>
    </source>
</evidence>